<dbReference type="EMBL" id="JAPDRQ010000007">
    <property type="protein sequence ID" value="KAJ9663664.1"/>
    <property type="molecule type" value="Genomic_DNA"/>
</dbReference>
<reference evidence="1" key="1">
    <citation type="submission" date="2022-10" db="EMBL/GenBank/DDBJ databases">
        <title>Culturing micro-colonial fungi from biological soil crusts in the Mojave desert and describing Neophaeococcomyces mojavensis, and introducing the new genera and species Taxawa tesnikishii.</title>
        <authorList>
            <person name="Kurbessoian T."/>
            <person name="Stajich J.E."/>
        </authorList>
    </citation>
    <scope>NUCLEOTIDE SEQUENCE</scope>
    <source>
        <strain evidence="1">JES_112</strain>
    </source>
</reference>
<proteinExistence type="predicted"/>
<evidence type="ECO:0000313" key="1">
    <source>
        <dbReference type="EMBL" id="KAJ9663664.1"/>
    </source>
</evidence>
<protein>
    <submittedName>
        <fullName evidence="1">Uncharacterized protein</fullName>
    </submittedName>
</protein>
<evidence type="ECO:0000313" key="2">
    <source>
        <dbReference type="Proteomes" id="UP001172386"/>
    </source>
</evidence>
<organism evidence="1 2">
    <name type="scientific">Neophaeococcomyces mojaviensis</name>
    <dbReference type="NCBI Taxonomy" id="3383035"/>
    <lineage>
        <taxon>Eukaryota</taxon>
        <taxon>Fungi</taxon>
        <taxon>Dikarya</taxon>
        <taxon>Ascomycota</taxon>
        <taxon>Pezizomycotina</taxon>
        <taxon>Eurotiomycetes</taxon>
        <taxon>Chaetothyriomycetidae</taxon>
        <taxon>Chaetothyriales</taxon>
        <taxon>Chaetothyriales incertae sedis</taxon>
        <taxon>Neophaeococcomyces</taxon>
    </lineage>
</organism>
<keyword evidence="2" id="KW-1185">Reference proteome</keyword>
<gene>
    <name evidence="1" type="ORF">H2198_000676</name>
</gene>
<name>A0ACC3AJ44_9EURO</name>
<comment type="caution">
    <text evidence="1">The sequence shown here is derived from an EMBL/GenBank/DDBJ whole genome shotgun (WGS) entry which is preliminary data.</text>
</comment>
<accession>A0ACC3AJ44</accession>
<dbReference type="Proteomes" id="UP001172386">
    <property type="component" value="Unassembled WGS sequence"/>
</dbReference>
<sequence>MQLWKHNFRGKSLVFAVTAASCQAFLLLGFDQGVMSGIIGADNRFAKDFNNPDAAMQGDITGLYDIGCVLGSIICYFVGERYGRRTMLMVGGAIMIVGAAILASSTTIAQLIVGRIITGVGNGMNSSTAPVYLSECSPAPIRGALLTLQGTVTILGVVIAYWLDYGTNFTTSSFQWRFPLAFQAVFAILLVLQIIGLLETPRWLVQHDRHEEARSVIAALEDTDTANENVTRTILDITSVLHEEQKDGPFRFKELFTVGGTGNLRRILITISVELAQQFSGSNFLNYYLPAILQSTLGFDRNLSLILGGAAQCTYLVGSAIPVFLMDRFGRRVLLMVCSAGLSFCFIMVSILLSTGDVGPAKGAVAFIFLFQLFYGVGWLPVPWFYPSEINTTRTRSRMQVIASGWNWMAVFAVVKITPIAVQNIQWRIFIVFGVLNAAFIPMVYCFYPETKGLELEDIPLLFPKRSITGGVFTSRGKTVVAHEHARRSSVGTDKPSDLQEMEHDDYSGYDNNYSTNYGAGGGAGAGGFMQGEVQSSPAGGKAGFGKDTVRPVTIKQLLGATRPHPDTDFKIDGECITQVTFVGQIRNISKQTTNITYKLDDGTDIIEVKEWKDGDSMDDHMDTDSSKPALKEERYCRVWGRLKEFYEKKTVQAHIIRPITDYNEINYHLLEATAVHLFFKYGPPTGANDQKLGQNGQPNGGVSVTVDGRELPSHLSPRAKMVYKYLRESPQSNEGQHVQLIANGMGLEVNEIYRAAEELVEAGLTFTTVDENTWAVLDF</sequence>